<keyword evidence="1" id="KW-0862">Zinc</keyword>
<feature type="domain" description="SWIM-type" evidence="3">
    <location>
        <begin position="53"/>
        <end position="86"/>
    </location>
</feature>
<sequence>MAWYDGYRAYDDDTLATLANPGLLRRAAKDVEAGKIAWAEQGTEAGVVTADGQRVQLDARGPQQARCDCPAPGICKHILSASLWLRALEPAAPGSPAGAHSDEQQDRQAPPGTDPLAEILALDAAALFKAAGVAAVRRAAAAASSVVEWRVQGGALVMDLPELGASCRWVAGAGYAGMVSEVPAAERKAVHLIAIAALRSAHGQPFAWPESARPAPVEDTVRLGERERAFLLQVESMLEELLTGGLSHVSELTSARLLALNMSARGEGLPRLAALLRNLGGTVDLLVRRDHRAEERDAFALMARIHALCAALARAEGELAVALRGRLKRDFDESAALDLLPLGAHWWQTRGGARGLTVAFWDLAGARVLQASLARPDGSDTAFTRSSAWSANALWSGAGAAQSVCEAALRLEQPRLAEDGRLALGGATRAQPLPAWTADDPRLKSIGCGNWSELGERLRAATGLAAEPFDAVLLRPSDTRPPVLDEAQQRLDWLVQDDAGRWLRLGIPVGPEHRQRVDNLDRLAARRAPVHAVLVRIERSAASTELMPIAVLSSNAKKALQAVSLDFADEAARTTSLANRILRMLEARQQQRQAAPVGAPTLAARLLAPLTEVTETQAATGRMALTAAQRQRLHDALDRAGSVGLEVLSSALRAHLAAPAAVPLLKLGFLCQLLGELDGLPEQRKAQPA</sequence>
<dbReference type="RefSeq" id="WP_124960242.1">
    <property type="nucleotide sequence ID" value="NZ_RQXU01000012.1"/>
</dbReference>
<evidence type="ECO:0000313" key="5">
    <source>
        <dbReference type="Proteomes" id="UP000271590"/>
    </source>
</evidence>
<evidence type="ECO:0000313" key="4">
    <source>
        <dbReference type="EMBL" id="RRH86632.1"/>
    </source>
</evidence>
<name>A0A3P3ELG3_9BURK</name>
<dbReference type="GO" id="GO:0008270">
    <property type="term" value="F:zinc ion binding"/>
    <property type="evidence" value="ECO:0007669"/>
    <property type="project" value="UniProtKB-KW"/>
</dbReference>
<gene>
    <name evidence="4" type="ORF">EH244_20785</name>
</gene>
<reference evidence="4 5" key="1">
    <citation type="submission" date="2018-11" db="EMBL/GenBank/DDBJ databases">
        <title>The genome of Variovorax sp T529.</title>
        <authorList>
            <person name="Gao J."/>
        </authorList>
    </citation>
    <scope>NUCLEOTIDE SEQUENCE [LARGE SCALE GENOMIC DNA]</scope>
    <source>
        <strain evidence="4 5">T529</strain>
    </source>
</reference>
<accession>A0A3P3ELG3</accession>
<keyword evidence="1" id="KW-0479">Metal-binding</keyword>
<evidence type="ECO:0000256" key="1">
    <source>
        <dbReference type="PROSITE-ProRule" id="PRU00325"/>
    </source>
</evidence>
<dbReference type="AlphaFoldDB" id="A0A3P3ELG3"/>
<protein>
    <submittedName>
        <fullName evidence="4">SWIM zinc finger family protein</fullName>
    </submittedName>
</protein>
<organism evidence="4 5">
    <name type="scientific">Variovorax beijingensis</name>
    <dbReference type="NCBI Taxonomy" id="2496117"/>
    <lineage>
        <taxon>Bacteria</taxon>
        <taxon>Pseudomonadati</taxon>
        <taxon>Pseudomonadota</taxon>
        <taxon>Betaproteobacteria</taxon>
        <taxon>Burkholderiales</taxon>
        <taxon>Comamonadaceae</taxon>
        <taxon>Variovorax</taxon>
    </lineage>
</organism>
<feature type="region of interest" description="Disordered" evidence="2">
    <location>
        <begin position="92"/>
        <end position="114"/>
    </location>
</feature>
<evidence type="ECO:0000259" key="3">
    <source>
        <dbReference type="PROSITE" id="PS50966"/>
    </source>
</evidence>
<dbReference type="Proteomes" id="UP000271590">
    <property type="component" value="Unassembled WGS sequence"/>
</dbReference>
<dbReference type="InterPro" id="IPR007527">
    <property type="entry name" value="Znf_SWIM"/>
</dbReference>
<dbReference type="EMBL" id="RQXU01000012">
    <property type="protein sequence ID" value="RRH86632.1"/>
    <property type="molecule type" value="Genomic_DNA"/>
</dbReference>
<evidence type="ECO:0000256" key="2">
    <source>
        <dbReference type="SAM" id="MobiDB-lite"/>
    </source>
</evidence>
<dbReference type="PROSITE" id="PS50966">
    <property type="entry name" value="ZF_SWIM"/>
    <property type="match status" value="1"/>
</dbReference>
<comment type="caution">
    <text evidence="4">The sequence shown here is derived from an EMBL/GenBank/DDBJ whole genome shotgun (WGS) entry which is preliminary data.</text>
</comment>
<proteinExistence type="predicted"/>
<keyword evidence="1" id="KW-0863">Zinc-finger</keyword>